<sequence length="66" mass="7436">MPPLTPARQDIRKGNQHAVVLEFLQPRTVAMRRFVLSVGAINEIIKASSRNAKFPIFCHDEDTSSE</sequence>
<proteinExistence type="predicted"/>
<dbReference type="AlphaFoldDB" id="A0A0C9Z795"/>
<dbReference type="Proteomes" id="UP000054018">
    <property type="component" value="Unassembled WGS sequence"/>
</dbReference>
<dbReference type="EMBL" id="KN833710">
    <property type="protein sequence ID" value="KIK25136.1"/>
    <property type="molecule type" value="Genomic_DNA"/>
</dbReference>
<protein>
    <submittedName>
        <fullName evidence="1">Uncharacterized protein</fullName>
    </submittedName>
</protein>
<reference evidence="2" key="2">
    <citation type="submission" date="2015-01" db="EMBL/GenBank/DDBJ databases">
        <title>Evolutionary Origins and Diversification of the Mycorrhizal Mutualists.</title>
        <authorList>
            <consortium name="DOE Joint Genome Institute"/>
            <consortium name="Mycorrhizal Genomics Consortium"/>
            <person name="Kohler A."/>
            <person name="Kuo A."/>
            <person name="Nagy L.G."/>
            <person name="Floudas D."/>
            <person name="Copeland A."/>
            <person name="Barry K.W."/>
            <person name="Cichocki N."/>
            <person name="Veneault-Fourrey C."/>
            <person name="LaButti K."/>
            <person name="Lindquist E.A."/>
            <person name="Lipzen A."/>
            <person name="Lundell T."/>
            <person name="Morin E."/>
            <person name="Murat C."/>
            <person name="Riley R."/>
            <person name="Ohm R."/>
            <person name="Sun H."/>
            <person name="Tunlid A."/>
            <person name="Henrissat B."/>
            <person name="Grigoriev I.V."/>
            <person name="Hibbett D.S."/>
            <person name="Martin F."/>
        </authorList>
    </citation>
    <scope>NUCLEOTIDE SEQUENCE [LARGE SCALE GENOMIC DNA]</scope>
    <source>
        <strain evidence="2">441</strain>
    </source>
</reference>
<evidence type="ECO:0000313" key="2">
    <source>
        <dbReference type="Proteomes" id="UP000054018"/>
    </source>
</evidence>
<accession>A0A0C9Z795</accession>
<reference evidence="1 2" key="1">
    <citation type="submission" date="2014-04" db="EMBL/GenBank/DDBJ databases">
        <authorList>
            <consortium name="DOE Joint Genome Institute"/>
            <person name="Kuo A."/>
            <person name="Kohler A."/>
            <person name="Costa M.D."/>
            <person name="Nagy L.G."/>
            <person name="Floudas D."/>
            <person name="Copeland A."/>
            <person name="Barry K.W."/>
            <person name="Cichocki N."/>
            <person name="Veneault-Fourrey C."/>
            <person name="LaButti K."/>
            <person name="Lindquist E.A."/>
            <person name="Lipzen A."/>
            <person name="Lundell T."/>
            <person name="Morin E."/>
            <person name="Murat C."/>
            <person name="Sun H."/>
            <person name="Tunlid A."/>
            <person name="Henrissat B."/>
            <person name="Grigoriev I.V."/>
            <person name="Hibbett D.S."/>
            <person name="Martin F."/>
            <person name="Nordberg H.P."/>
            <person name="Cantor M.N."/>
            <person name="Hua S.X."/>
        </authorList>
    </citation>
    <scope>NUCLEOTIDE SEQUENCE [LARGE SCALE GENOMIC DNA]</scope>
    <source>
        <strain evidence="1 2">441</strain>
    </source>
</reference>
<gene>
    <name evidence="1" type="ORF">PISMIDRAFT_677370</name>
</gene>
<dbReference type="HOGENOM" id="CLU_2832138_0_0_1"/>
<evidence type="ECO:0000313" key="1">
    <source>
        <dbReference type="EMBL" id="KIK25136.1"/>
    </source>
</evidence>
<name>A0A0C9Z795_9AGAM</name>
<keyword evidence="2" id="KW-1185">Reference proteome</keyword>
<organism evidence="1 2">
    <name type="scientific">Pisolithus microcarpus 441</name>
    <dbReference type="NCBI Taxonomy" id="765257"/>
    <lineage>
        <taxon>Eukaryota</taxon>
        <taxon>Fungi</taxon>
        <taxon>Dikarya</taxon>
        <taxon>Basidiomycota</taxon>
        <taxon>Agaricomycotina</taxon>
        <taxon>Agaricomycetes</taxon>
        <taxon>Agaricomycetidae</taxon>
        <taxon>Boletales</taxon>
        <taxon>Sclerodermatineae</taxon>
        <taxon>Pisolithaceae</taxon>
        <taxon>Pisolithus</taxon>
    </lineage>
</organism>